<dbReference type="Gene3D" id="1.10.10.10">
    <property type="entry name" value="Winged helix-like DNA-binding domain superfamily/Winged helix DNA-binding domain"/>
    <property type="match status" value="1"/>
</dbReference>
<proteinExistence type="inferred from homology"/>
<dbReference type="NCBIfam" id="TIGR00732">
    <property type="entry name" value="dprA"/>
    <property type="match status" value="1"/>
</dbReference>
<name>A0A1G6KL03_9GAMM</name>
<dbReference type="Pfam" id="PF17782">
    <property type="entry name" value="WHD_DprA"/>
    <property type="match status" value="1"/>
</dbReference>
<keyword evidence="5" id="KW-1185">Reference proteome</keyword>
<dbReference type="SUPFAM" id="SSF102405">
    <property type="entry name" value="MCP/YpsA-like"/>
    <property type="match status" value="1"/>
</dbReference>
<gene>
    <name evidence="4" type="ORF">SAMN05421749_10496</name>
</gene>
<evidence type="ECO:0000256" key="1">
    <source>
        <dbReference type="ARBA" id="ARBA00006525"/>
    </source>
</evidence>
<evidence type="ECO:0000259" key="2">
    <source>
        <dbReference type="Pfam" id="PF02481"/>
    </source>
</evidence>
<dbReference type="InterPro" id="IPR036388">
    <property type="entry name" value="WH-like_DNA-bd_sf"/>
</dbReference>
<dbReference type="InterPro" id="IPR003488">
    <property type="entry name" value="DprA"/>
</dbReference>
<dbReference type="Proteomes" id="UP000242317">
    <property type="component" value="Unassembled WGS sequence"/>
</dbReference>
<reference evidence="5" key="1">
    <citation type="submission" date="2016-09" db="EMBL/GenBank/DDBJ databases">
        <authorList>
            <person name="Varghese N."/>
            <person name="Submissions S."/>
        </authorList>
    </citation>
    <scope>NUCLEOTIDE SEQUENCE [LARGE SCALE GENOMIC DNA]</scope>
    <source>
        <strain evidence="5">ANC 3699</strain>
    </source>
</reference>
<dbReference type="RefSeq" id="WP_425283412.1">
    <property type="nucleotide sequence ID" value="NZ_FMYK01000004.1"/>
</dbReference>
<dbReference type="AlphaFoldDB" id="A0A1G6KL03"/>
<evidence type="ECO:0000259" key="3">
    <source>
        <dbReference type="Pfam" id="PF17782"/>
    </source>
</evidence>
<accession>A0A1G6KL03</accession>
<dbReference type="Gene3D" id="3.40.50.450">
    <property type="match status" value="1"/>
</dbReference>
<dbReference type="InterPro" id="IPR041614">
    <property type="entry name" value="DprA_WH"/>
</dbReference>
<evidence type="ECO:0000313" key="4">
    <source>
        <dbReference type="EMBL" id="SDC31511.1"/>
    </source>
</evidence>
<dbReference type="InterPro" id="IPR057666">
    <property type="entry name" value="DrpA_SLOG"/>
</dbReference>
<dbReference type="PANTHER" id="PTHR43022">
    <property type="entry name" value="PROTEIN SMF"/>
    <property type="match status" value="1"/>
</dbReference>
<comment type="similarity">
    <text evidence="1">Belongs to the DprA/Smf family.</text>
</comment>
<dbReference type="Pfam" id="PF02481">
    <property type="entry name" value="DNA_processg_A"/>
    <property type="match status" value="1"/>
</dbReference>
<dbReference type="EMBL" id="FMYK01000004">
    <property type="protein sequence ID" value="SDC31511.1"/>
    <property type="molecule type" value="Genomic_DNA"/>
</dbReference>
<organism evidence="4 5">
    <name type="scientific">Acinetobacter marinus</name>
    <dbReference type="NCBI Taxonomy" id="281375"/>
    <lineage>
        <taxon>Bacteria</taxon>
        <taxon>Pseudomonadati</taxon>
        <taxon>Pseudomonadota</taxon>
        <taxon>Gammaproteobacteria</taxon>
        <taxon>Moraxellales</taxon>
        <taxon>Moraxellaceae</taxon>
        <taxon>Acinetobacter</taxon>
    </lineage>
</organism>
<sequence length="404" mass="44988">MKMQTLSPPELAKLKLWYVLRHSVASYFKLIDYFQVAEHALELKHLNTWQQLHLHANHLKRLEEFHSDAGQQQFQQCIERIDQHCDYLLFEGIGDYPKQLMPYDDRPPILFVRGDKSVLQHTQIALVGSRKPSPHGAQVSYDFAAYFASRHYPICSGLAVGIDAAAHQGAIGQGQTVAVIGTGLDQCYPAEHQQLCQQIIDTGGAIVSEFLPNTPPAKQNFPRRNRIISGLSEATLVVEAGLKSGSLITAKTAAEQGKSVFAIPGHIYSQYHQGCHQLIREGATLIDHPEQLLEDLNAFRPHINVHQADADISIEKPLIEKARIKPSSEKSRTPKTTNPTAVIPAQVDIPMHLSQLYAELDWVGLSLDELASRVQTSTSELNVALVELELLGVCRQHAGRYLRC</sequence>
<protein>
    <submittedName>
        <fullName evidence="4">DNA processing protein</fullName>
    </submittedName>
</protein>
<dbReference type="GO" id="GO:0009294">
    <property type="term" value="P:DNA-mediated transformation"/>
    <property type="evidence" value="ECO:0007669"/>
    <property type="project" value="InterPro"/>
</dbReference>
<feature type="domain" description="DprA winged helix" evidence="3">
    <location>
        <begin position="355"/>
        <end position="399"/>
    </location>
</feature>
<evidence type="ECO:0000313" key="5">
    <source>
        <dbReference type="Proteomes" id="UP000242317"/>
    </source>
</evidence>
<dbReference type="PANTHER" id="PTHR43022:SF1">
    <property type="entry name" value="PROTEIN SMF"/>
    <property type="match status" value="1"/>
</dbReference>
<feature type="domain" description="Smf/DprA SLOG" evidence="2">
    <location>
        <begin position="94"/>
        <end position="296"/>
    </location>
</feature>